<name>A0A562E505_9GAMM</name>
<evidence type="ECO:0000313" key="2">
    <source>
        <dbReference type="Proteomes" id="UP000321583"/>
    </source>
</evidence>
<gene>
    <name evidence="1" type="ORF">L613_011100000070</name>
</gene>
<accession>A0A562E505</accession>
<dbReference type="Proteomes" id="UP000321583">
    <property type="component" value="Unassembled WGS sequence"/>
</dbReference>
<evidence type="ECO:0000313" key="1">
    <source>
        <dbReference type="EMBL" id="TWH16803.1"/>
    </source>
</evidence>
<comment type="caution">
    <text evidence="1">The sequence shown here is derived from an EMBL/GenBank/DDBJ whole genome shotgun (WGS) entry which is preliminary data.</text>
</comment>
<proteinExistence type="predicted"/>
<dbReference type="EMBL" id="VLJS01000015">
    <property type="protein sequence ID" value="TWH16803.1"/>
    <property type="molecule type" value="Genomic_DNA"/>
</dbReference>
<dbReference type="AlphaFoldDB" id="A0A562E505"/>
<protein>
    <submittedName>
        <fullName evidence="1">Uncharacterized protein</fullName>
    </submittedName>
</protein>
<reference evidence="1 2" key="1">
    <citation type="submission" date="2019-07" db="EMBL/GenBank/DDBJ databases">
        <title>Genome sequencing of lignin-degrading bacterial isolates.</title>
        <authorList>
            <person name="Gladden J."/>
        </authorList>
    </citation>
    <scope>NUCLEOTIDE SEQUENCE [LARGE SCALE GENOMIC DNA]</scope>
    <source>
        <strain evidence="1 2">J19</strain>
    </source>
</reference>
<keyword evidence="2" id="KW-1185">Reference proteome</keyword>
<organism evidence="1 2">
    <name type="scientific">Pseudoxanthomonas taiwanensis J19</name>
    <dbReference type="NCBI Taxonomy" id="935569"/>
    <lineage>
        <taxon>Bacteria</taxon>
        <taxon>Pseudomonadati</taxon>
        <taxon>Pseudomonadota</taxon>
        <taxon>Gammaproteobacteria</taxon>
        <taxon>Lysobacterales</taxon>
        <taxon>Lysobacteraceae</taxon>
        <taxon>Pseudoxanthomonas</taxon>
    </lineage>
</organism>
<sequence>MERLSKLLCLLGIHRYTKPTHDGGLRCRCRRVRYQLR</sequence>